<organism evidence="1 2">
    <name type="scientific">Chitinivorax tropicus</name>
    <dbReference type="NCBI Taxonomy" id="714531"/>
    <lineage>
        <taxon>Bacteria</taxon>
        <taxon>Pseudomonadati</taxon>
        <taxon>Pseudomonadota</taxon>
        <taxon>Betaproteobacteria</taxon>
        <taxon>Chitinivorax</taxon>
    </lineage>
</organism>
<keyword evidence="2" id="KW-1185">Reference proteome</keyword>
<comment type="caution">
    <text evidence="1">The sequence shown here is derived from an EMBL/GenBank/DDBJ whole genome shotgun (WGS) entry which is preliminary data.</text>
</comment>
<evidence type="ECO:0008006" key="3">
    <source>
        <dbReference type="Google" id="ProtNLM"/>
    </source>
</evidence>
<accession>A0A840MMI4</accession>
<evidence type="ECO:0000313" key="2">
    <source>
        <dbReference type="Proteomes" id="UP000575898"/>
    </source>
</evidence>
<dbReference type="InterPro" id="IPR018602">
    <property type="entry name" value="Gp37/STM4215"/>
</dbReference>
<gene>
    <name evidence="1" type="ORF">HNQ59_000677</name>
</gene>
<dbReference type="EMBL" id="JACHHY010000003">
    <property type="protein sequence ID" value="MBB5017413.1"/>
    <property type="molecule type" value="Genomic_DNA"/>
</dbReference>
<dbReference type="SUPFAM" id="SSF143749">
    <property type="entry name" value="Phage tail protein-like"/>
    <property type="match status" value="1"/>
</dbReference>
<dbReference type="AlphaFoldDB" id="A0A840MMI4"/>
<proteinExistence type="predicted"/>
<reference evidence="1 2" key="1">
    <citation type="submission" date="2020-08" db="EMBL/GenBank/DDBJ databases">
        <title>Genomic Encyclopedia of Type Strains, Phase IV (KMG-IV): sequencing the most valuable type-strain genomes for metagenomic binning, comparative biology and taxonomic classification.</title>
        <authorList>
            <person name="Goeker M."/>
        </authorList>
    </citation>
    <scope>NUCLEOTIDE SEQUENCE [LARGE SCALE GENOMIC DNA]</scope>
    <source>
        <strain evidence="1 2">DSM 27165</strain>
    </source>
</reference>
<dbReference type="RefSeq" id="WP_246490831.1">
    <property type="nucleotide sequence ID" value="NZ_JACHHY010000003.1"/>
</dbReference>
<name>A0A840MMI4_9PROT</name>
<sequence length="153" mass="17081">MQTLQMTEAIVARLKTSLPHLAVEHWPGNTADYRLSHATGAVLVSYRRSTFKHSMDAANVVQPRRVRWLLTVWLRVPAGRGGELDVLDQVRKALVGYCPPGCRKLHAKSEKIVGDTAGQWQALVEVACEALLVEDISLPDVIRLNTVNYKEIQ</sequence>
<dbReference type="Gene3D" id="3.30.2000.10">
    <property type="entry name" value="Phage tail protein-like"/>
    <property type="match status" value="1"/>
</dbReference>
<evidence type="ECO:0000313" key="1">
    <source>
        <dbReference type="EMBL" id="MBB5017413.1"/>
    </source>
</evidence>
<dbReference type="Proteomes" id="UP000575898">
    <property type="component" value="Unassembled WGS sequence"/>
</dbReference>
<dbReference type="Pfam" id="PF09646">
    <property type="entry name" value="Gp37"/>
    <property type="match status" value="1"/>
</dbReference>
<dbReference type="InterPro" id="IPR035934">
    <property type="entry name" value="Phage_tail_protein-like_sf"/>
</dbReference>
<dbReference type="InterPro" id="IPR038042">
    <property type="entry name" value="Gp37-like"/>
</dbReference>
<protein>
    <recommendedName>
        <fullName evidence="3">Gp37 protein</fullName>
    </recommendedName>
</protein>